<keyword evidence="2" id="KW-1185">Reference proteome</keyword>
<evidence type="ECO:0000313" key="2">
    <source>
        <dbReference type="Proteomes" id="UP000799770"/>
    </source>
</evidence>
<organism evidence="1 2">
    <name type="scientific">Lophiotrema nucula</name>
    <dbReference type="NCBI Taxonomy" id="690887"/>
    <lineage>
        <taxon>Eukaryota</taxon>
        <taxon>Fungi</taxon>
        <taxon>Dikarya</taxon>
        <taxon>Ascomycota</taxon>
        <taxon>Pezizomycotina</taxon>
        <taxon>Dothideomycetes</taxon>
        <taxon>Pleosporomycetidae</taxon>
        <taxon>Pleosporales</taxon>
        <taxon>Lophiotremataceae</taxon>
        <taxon>Lophiotrema</taxon>
    </lineage>
</organism>
<protein>
    <submittedName>
        <fullName evidence="1">Uncharacterized protein</fullName>
    </submittedName>
</protein>
<proteinExistence type="predicted"/>
<reference evidence="1" key="1">
    <citation type="journal article" date="2020" name="Stud. Mycol.">
        <title>101 Dothideomycetes genomes: a test case for predicting lifestyles and emergence of pathogens.</title>
        <authorList>
            <person name="Haridas S."/>
            <person name="Albert R."/>
            <person name="Binder M."/>
            <person name="Bloem J."/>
            <person name="Labutti K."/>
            <person name="Salamov A."/>
            <person name="Andreopoulos B."/>
            <person name="Baker S."/>
            <person name="Barry K."/>
            <person name="Bills G."/>
            <person name="Bluhm B."/>
            <person name="Cannon C."/>
            <person name="Castanera R."/>
            <person name="Culley D."/>
            <person name="Daum C."/>
            <person name="Ezra D."/>
            <person name="Gonzalez J."/>
            <person name="Henrissat B."/>
            <person name="Kuo A."/>
            <person name="Liang C."/>
            <person name="Lipzen A."/>
            <person name="Lutzoni F."/>
            <person name="Magnuson J."/>
            <person name="Mondo S."/>
            <person name="Nolan M."/>
            <person name="Ohm R."/>
            <person name="Pangilinan J."/>
            <person name="Park H.-J."/>
            <person name="Ramirez L."/>
            <person name="Alfaro M."/>
            <person name="Sun H."/>
            <person name="Tritt A."/>
            <person name="Yoshinaga Y."/>
            <person name="Zwiers L.-H."/>
            <person name="Turgeon B."/>
            <person name="Goodwin S."/>
            <person name="Spatafora J."/>
            <person name="Crous P."/>
            <person name="Grigoriev I."/>
        </authorList>
    </citation>
    <scope>NUCLEOTIDE SEQUENCE</scope>
    <source>
        <strain evidence="1">CBS 627.86</strain>
    </source>
</reference>
<sequence>MENGSVPKLARNIAIQRQEKDKKCFFDLPPEIRLEIYNDYFDDLETSQHISTLKHVDESATEVVEASSHHNDNGSMQALTKAKCNVNILDADYNAKVFNVLDERGPRIHANRREIVINQAGYLHANLPILSLVCKALFAETWSHNYDEDASVVIHLQSMDINMILERRNVFKLLSKLCSVDITEGRTILVLHGQSKETEKFSLDTSTKSIRNLKQWLLRHWMDGTPLFDSRVEYMSRNLYKNNPRRETAKDFSACLRVVRYSRLLYQYNFRAWKHSVGAFAGAVEQIELSYRKIRKLDRKGLQAIDEPITTAEIEHSRLVDRLIRAVVCCARAVDFESAREDPYLGNTHTQLQFETRVYYDIVRRKLRSSIGEEEVANLEKARRLNTLH</sequence>
<evidence type="ECO:0000313" key="1">
    <source>
        <dbReference type="EMBL" id="KAF2113696.1"/>
    </source>
</evidence>
<gene>
    <name evidence="1" type="ORF">BDV96DRAFT_601174</name>
</gene>
<dbReference type="AlphaFoldDB" id="A0A6A5Z3Q1"/>
<dbReference type="Proteomes" id="UP000799770">
    <property type="component" value="Unassembled WGS sequence"/>
</dbReference>
<dbReference type="EMBL" id="ML977327">
    <property type="protein sequence ID" value="KAF2113696.1"/>
    <property type="molecule type" value="Genomic_DNA"/>
</dbReference>
<name>A0A6A5Z3Q1_9PLEO</name>
<accession>A0A6A5Z3Q1</accession>